<dbReference type="GO" id="GO:0005737">
    <property type="term" value="C:cytoplasm"/>
    <property type="evidence" value="ECO:0007669"/>
    <property type="project" value="UniProtKB-SubCell"/>
</dbReference>
<evidence type="ECO:0000256" key="2">
    <source>
        <dbReference type="ARBA" id="ARBA00023186"/>
    </source>
</evidence>
<comment type="similarity">
    <text evidence="1 3">Belongs to the UreD family.</text>
</comment>
<organism evidence="4 5">
    <name type="scientific">Tepidimonas sediminis</name>
    <dbReference type="NCBI Taxonomy" id="2588941"/>
    <lineage>
        <taxon>Bacteria</taxon>
        <taxon>Pseudomonadati</taxon>
        <taxon>Pseudomonadota</taxon>
        <taxon>Betaproteobacteria</taxon>
        <taxon>Burkholderiales</taxon>
        <taxon>Tepidimonas</taxon>
    </lineage>
</organism>
<dbReference type="Pfam" id="PF01774">
    <property type="entry name" value="UreD"/>
    <property type="match status" value="1"/>
</dbReference>
<comment type="subcellular location">
    <subcellularLocation>
        <location evidence="3">Cytoplasm</location>
    </subcellularLocation>
</comment>
<evidence type="ECO:0000256" key="1">
    <source>
        <dbReference type="ARBA" id="ARBA00007177"/>
    </source>
</evidence>
<dbReference type="EMBL" id="VJND01000004">
    <property type="protein sequence ID" value="TSE26225.1"/>
    <property type="molecule type" value="Genomic_DNA"/>
</dbReference>
<sequence>MGWQARLELHGSAVGGRSRLAFAHEGPLRVLQTLHPEGPAVVHAVLVHPPGGLVGGDELAIDVQVGPGAHVLVTTPGATRFYRSDGAPATQTVRARLSDGARLEWLPAETIAYPGCLARNAFDAELAPGAQLLAWEVCALGLPQAGAPFATGVLQQRMAVDDVWLDEGRLDAADRWLLDGGPGLAGRRALGTLVLARGTPWTEAERERLLQAVRAELPESLAPVAAGATCPHERVLVVRALADMIEPLMALWQRLRAVLRRQAWDLEAPPLRLWRV</sequence>
<dbReference type="GO" id="GO:0016151">
    <property type="term" value="F:nickel cation binding"/>
    <property type="evidence" value="ECO:0007669"/>
    <property type="project" value="UniProtKB-UniRule"/>
</dbReference>
<reference evidence="4 5" key="1">
    <citation type="submission" date="2019-07" db="EMBL/GenBank/DDBJ databases">
        <title>Tepidimonas sediminis YIM 72259 draft genome.</title>
        <authorList>
            <person name="Da Costa M.S."/>
            <person name="Froufe H.J.C."/>
            <person name="Egas C."/>
            <person name="Albuquerque L."/>
        </authorList>
    </citation>
    <scope>NUCLEOTIDE SEQUENCE [LARGE SCALE GENOMIC DNA]</scope>
    <source>
        <strain evidence="4 5">YIM 72259</strain>
    </source>
</reference>
<dbReference type="OrthoDB" id="9798842at2"/>
<proteinExistence type="inferred from homology"/>
<comment type="caution">
    <text evidence="4">The sequence shown here is derived from an EMBL/GenBank/DDBJ whole genome shotgun (WGS) entry which is preliminary data.</text>
</comment>
<dbReference type="InterPro" id="IPR002669">
    <property type="entry name" value="UreD"/>
</dbReference>
<protein>
    <recommendedName>
        <fullName evidence="3">Urease accessory protein UreD</fullName>
    </recommendedName>
</protein>
<comment type="subunit">
    <text evidence="3">UreD, UreF and UreG form a complex that acts as a GTP-hydrolysis-dependent molecular chaperone, activating the urease apoprotein by helping to assemble the nickel containing metallocenter of UreC. The UreE protein probably delivers the nickel.</text>
</comment>
<evidence type="ECO:0000313" key="4">
    <source>
        <dbReference type="EMBL" id="TSE26225.1"/>
    </source>
</evidence>
<evidence type="ECO:0000256" key="3">
    <source>
        <dbReference type="HAMAP-Rule" id="MF_01384"/>
    </source>
</evidence>
<dbReference type="Proteomes" id="UP000320225">
    <property type="component" value="Unassembled WGS sequence"/>
</dbReference>
<dbReference type="AlphaFoldDB" id="A0A554WRM9"/>
<keyword evidence="3" id="KW-0963">Cytoplasm</keyword>
<evidence type="ECO:0000313" key="5">
    <source>
        <dbReference type="Proteomes" id="UP000320225"/>
    </source>
</evidence>
<keyword evidence="3" id="KW-0996">Nickel insertion</keyword>
<keyword evidence="2 3" id="KW-0143">Chaperone</keyword>
<gene>
    <name evidence="3 4" type="primary">ureD</name>
    <name evidence="4" type="ORF">Tsedi_01040</name>
</gene>
<keyword evidence="5" id="KW-1185">Reference proteome</keyword>
<comment type="function">
    <text evidence="3">Required for maturation of urease via the functional incorporation of the urease nickel metallocenter.</text>
</comment>
<dbReference type="RefSeq" id="WP_143894299.1">
    <property type="nucleotide sequence ID" value="NZ_VJND01000004.1"/>
</dbReference>
<dbReference type="HAMAP" id="MF_01384">
    <property type="entry name" value="UreD"/>
    <property type="match status" value="1"/>
</dbReference>
<accession>A0A554WRM9</accession>
<dbReference type="PANTHER" id="PTHR33643:SF1">
    <property type="entry name" value="UREASE ACCESSORY PROTEIN D"/>
    <property type="match status" value="1"/>
</dbReference>
<dbReference type="PANTHER" id="PTHR33643">
    <property type="entry name" value="UREASE ACCESSORY PROTEIN D"/>
    <property type="match status" value="1"/>
</dbReference>
<name>A0A554WRM9_9BURK</name>